<dbReference type="Gene3D" id="3.30.420.10">
    <property type="entry name" value="Ribonuclease H-like superfamily/Ribonuclease H"/>
    <property type="match status" value="1"/>
</dbReference>
<gene>
    <name evidence="11" type="ORF">J7561_00025</name>
</gene>
<dbReference type="Pfam" id="PF00075">
    <property type="entry name" value="RNase_H"/>
    <property type="match status" value="1"/>
</dbReference>
<keyword evidence="9" id="KW-0460">Magnesium</keyword>
<evidence type="ECO:0000256" key="1">
    <source>
        <dbReference type="ARBA" id="ARBA00000077"/>
    </source>
</evidence>
<evidence type="ECO:0000256" key="6">
    <source>
        <dbReference type="ARBA" id="ARBA00022723"/>
    </source>
</evidence>
<dbReference type="InterPro" id="IPR037056">
    <property type="entry name" value="RNase_H1_N_sf"/>
</dbReference>
<proteinExistence type="inferred from homology"/>
<name>A0AB35BTN4_9GAMM</name>
<reference evidence="11" key="1">
    <citation type="submission" date="2021-03" db="EMBL/GenBank/DDBJ databases">
        <title>Identification and antibiotic profiling of Wohlfahrtiimonas chitiniclastica, an underestimated human pathogen.</title>
        <authorList>
            <person name="Kopf A."/>
            <person name="Bunk B."/>
            <person name="Coldewey S."/>
            <person name="Gunzer F."/>
            <person name="Riedel T."/>
            <person name="Schroettner P."/>
        </authorList>
    </citation>
    <scope>NUCLEOTIDE SEQUENCE</scope>
    <source>
        <strain evidence="11">DSM 100917</strain>
    </source>
</reference>
<evidence type="ECO:0000313" key="12">
    <source>
        <dbReference type="Proteomes" id="UP000680020"/>
    </source>
</evidence>
<evidence type="ECO:0000256" key="7">
    <source>
        <dbReference type="ARBA" id="ARBA00022759"/>
    </source>
</evidence>
<dbReference type="InterPro" id="IPR050092">
    <property type="entry name" value="RNase_H"/>
</dbReference>
<keyword evidence="5" id="KW-0540">Nuclease</keyword>
<comment type="catalytic activity">
    <reaction evidence="1">
        <text>Endonucleolytic cleavage to 5'-phosphomonoester.</text>
        <dbReference type="EC" id="3.1.26.4"/>
    </reaction>
</comment>
<evidence type="ECO:0000256" key="9">
    <source>
        <dbReference type="ARBA" id="ARBA00022842"/>
    </source>
</evidence>
<dbReference type="GO" id="GO:0043137">
    <property type="term" value="P:DNA replication, removal of RNA primer"/>
    <property type="evidence" value="ECO:0007669"/>
    <property type="project" value="TreeGrafter"/>
</dbReference>
<dbReference type="SUPFAM" id="SSF53098">
    <property type="entry name" value="Ribonuclease H-like"/>
    <property type="match status" value="1"/>
</dbReference>
<accession>A0AB35BTN4</accession>
<evidence type="ECO:0000313" key="11">
    <source>
        <dbReference type="EMBL" id="MBS7823589.1"/>
    </source>
</evidence>
<evidence type="ECO:0000256" key="4">
    <source>
        <dbReference type="ARBA" id="ARBA00012180"/>
    </source>
</evidence>
<evidence type="ECO:0000256" key="3">
    <source>
        <dbReference type="ARBA" id="ARBA00005300"/>
    </source>
</evidence>
<keyword evidence="7" id="KW-0255">Endonuclease</keyword>
<dbReference type="EMBL" id="JAGIBU010000001">
    <property type="protein sequence ID" value="MBS7823589.1"/>
    <property type="molecule type" value="Genomic_DNA"/>
</dbReference>
<dbReference type="SUPFAM" id="SSF55658">
    <property type="entry name" value="L9 N-domain-like"/>
    <property type="match status" value="1"/>
</dbReference>
<dbReference type="FunFam" id="3.40.970.10:FF:000001">
    <property type="entry name" value="Ribonuclease H1"/>
    <property type="match status" value="1"/>
</dbReference>
<comment type="similarity">
    <text evidence="3">Belongs to the RNase H family.</text>
</comment>
<dbReference type="RefSeq" id="WP_213403193.1">
    <property type="nucleotide sequence ID" value="NZ_JAGIBT010000001.1"/>
</dbReference>
<dbReference type="InterPro" id="IPR012337">
    <property type="entry name" value="RNaseH-like_sf"/>
</dbReference>
<dbReference type="InterPro" id="IPR036397">
    <property type="entry name" value="RNaseH_sf"/>
</dbReference>
<dbReference type="GO" id="GO:0004523">
    <property type="term" value="F:RNA-DNA hybrid ribonuclease activity"/>
    <property type="evidence" value="ECO:0007669"/>
    <property type="project" value="UniProtKB-EC"/>
</dbReference>
<organism evidence="11 12">
    <name type="scientific">Wohlfahrtiimonas chitiniclastica</name>
    <dbReference type="NCBI Taxonomy" id="400946"/>
    <lineage>
        <taxon>Bacteria</taxon>
        <taxon>Pseudomonadati</taxon>
        <taxon>Pseudomonadota</taxon>
        <taxon>Gammaproteobacteria</taxon>
        <taxon>Cardiobacteriales</taxon>
        <taxon>Ignatzschineriaceae</taxon>
        <taxon>Wohlfahrtiimonas</taxon>
    </lineage>
</organism>
<dbReference type="Proteomes" id="UP000680020">
    <property type="component" value="Unassembled WGS sequence"/>
</dbReference>
<dbReference type="CDD" id="cd09277">
    <property type="entry name" value="RNase_HI_bacteria_like"/>
    <property type="match status" value="1"/>
</dbReference>
<comment type="cofactor">
    <cofactor evidence="2">
        <name>Mg(2+)</name>
        <dbReference type="ChEBI" id="CHEBI:18420"/>
    </cofactor>
</comment>
<dbReference type="InterPro" id="IPR002156">
    <property type="entry name" value="RNaseH_domain"/>
</dbReference>
<sequence>MSKQKYYAVRVGRQPGIYQTWAECQAQTNGFKGAVFKSFPILADAEAFLLSTESLQKDKSQNKSVKSKIAPIIEDYDQRVIADLKNARVVAFVDGSFSDSTGVPLAGFGCYILHQDEIKPVEIGKKMATDQYASSRNIAPEVFGALEALNWASSHGYKAITIYHDLQNTGKWARGEYQAHADIAKLFMAELAKYKEILDIEFVWVKGHAGIEYNEKADQLAYHAMLS</sequence>
<dbReference type="PANTHER" id="PTHR10642:SF26">
    <property type="entry name" value="RIBONUCLEASE H1"/>
    <property type="match status" value="1"/>
</dbReference>
<protein>
    <recommendedName>
        <fullName evidence="4">ribonuclease H</fullName>
        <ecNumber evidence="4">3.1.26.4</ecNumber>
    </recommendedName>
</protein>
<dbReference type="Pfam" id="PF01693">
    <property type="entry name" value="Cauli_VI"/>
    <property type="match status" value="1"/>
</dbReference>
<dbReference type="Gene3D" id="3.40.970.10">
    <property type="entry name" value="Ribonuclease H1, N-terminal domain"/>
    <property type="match status" value="1"/>
</dbReference>
<dbReference type="EC" id="3.1.26.4" evidence="4"/>
<dbReference type="GO" id="GO:0003676">
    <property type="term" value="F:nucleic acid binding"/>
    <property type="evidence" value="ECO:0007669"/>
    <property type="project" value="InterPro"/>
</dbReference>
<dbReference type="AlphaFoldDB" id="A0AB35BTN4"/>
<keyword evidence="8" id="KW-0378">Hydrolase</keyword>
<evidence type="ECO:0000256" key="8">
    <source>
        <dbReference type="ARBA" id="ARBA00022801"/>
    </source>
</evidence>
<dbReference type="InterPro" id="IPR009027">
    <property type="entry name" value="Ribosomal_bL9/RNase_H1_N"/>
</dbReference>
<dbReference type="PROSITE" id="PS50879">
    <property type="entry name" value="RNASE_H_1"/>
    <property type="match status" value="1"/>
</dbReference>
<dbReference type="PANTHER" id="PTHR10642">
    <property type="entry name" value="RIBONUCLEASE H1"/>
    <property type="match status" value="1"/>
</dbReference>
<evidence type="ECO:0000256" key="2">
    <source>
        <dbReference type="ARBA" id="ARBA00001946"/>
    </source>
</evidence>
<keyword evidence="6" id="KW-0479">Metal-binding</keyword>
<dbReference type="GO" id="GO:0046872">
    <property type="term" value="F:metal ion binding"/>
    <property type="evidence" value="ECO:0007669"/>
    <property type="project" value="UniProtKB-KW"/>
</dbReference>
<evidence type="ECO:0000256" key="5">
    <source>
        <dbReference type="ARBA" id="ARBA00022722"/>
    </source>
</evidence>
<feature type="domain" description="RNase H type-1" evidence="10">
    <location>
        <begin position="85"/>
        <end position="226"/>
    </location>
</feature>
<evidence type="ECO:0000259" key="10">
    <source>
        <dbReference type="PROSITE" id="PS50879"/>
    </source>
</evidence>
<comment type="caution">
    <text evidence="11">The sequence shown here is derived from an EMBL/GenBank/DDBJ whole genome shotgun (WGS) entry which is preliminary data.</text>
</comment>
<dbReference type="InterPro" id="IPR011320">
    <property type="entry name" value="RNase_H1_N"/>
</dbReference>